<protein>
    <submittedName>
        <fullName evidence="2">Ubiquitin-like domain-containing protein</fullName>
    </submittedName>
</protein>
<dbReference type="Gene3D" id="2.30.310.10">
    <property type="entry name" value="ibrinogen binding protein from staphylococcus aureus domain"/>
    <property type="match status" value="1"/>
</dbReference>
<sequence>MDRSKLVLLQRMLAQEKANAPVVSVEPKNEEEEAKPKDIQVNISGVKNGFSSLDIHAIIHDLKTLKGMHVVNVYDIDSKIYLIKLHKNEW</sequence>
<reference evidence="2" key="1">
    <citation type="submission" date="2017-02" db="UniProtKB">
        <authorList>
            <consortium name="WormBaseParasite"/>
        </authorList>
    </citation>
    <scope>IDENTIFICATION</scope>
</reference>
<dbReference type="WBParaSite" id="SPAL_0001173700.1">
    <property type="protein sequence ID" value="SPAL_0001173700.1"/>
    <property type="gene ID" value="SPAL_0001173700"/>
</dbReference>
<organism evidence="1 2">
    <name type="scientific">Strongyloides papillosus</name>
    <name type="common">Intestinal threadworm</name>
    <dbReference type="NCBI Taxonomy" id="174720"/>
    <lineage>
        <taxon>Eukaryota</taxon>
        <taxon>Metazoa</taxon>
        <taxon>Ecdysozoa</taxon>
        <taxon>Nematoda</taxon>
        <taxon>Chromadorea</taxon>
        <taxon>Rhabditida</taxon>
        <taxon>Tylenchina</taxon>
        <taxon>Panagrolaimomorpha</taxon>
        <taxon>Strongyloidoidea</taxon>
        <taxon>Strongyloididae</taxon>
        <taxon>Strongyloides</taxon>
    </lineage>
</organism>
<evidence type="ECO:0000313" key="2">
    <source>
        <dbReference type="WBParaSite" id="SPAL_0001173700.1"/>
    </source>
</evidence>
<dbReference type="STRING" id="174720.A0A0N5C159"/>
<dbReference type="Proteomes" id="UP000046392">
    <property type="component" value="Unplaced"/>
</dbReference>
<keyword evidence="1" id="KW-1185">Reference proteome</keyword>
<evidence type="ECO:0000313" key="1">
    <source>
        <dbReference type="Proteomes" id="UP000046392"/>
    </source>
</evidence>
<dbReference type="AlphaFoldDB" id="A0A0N5C159"/>
<accession>A0A0N5C159</accession>
<proteinExistence type="predicted"/>
<name>A0A0N5C159_STREA</name>